<protein>
    <recommendedName>
        <fullName evidence="3">Phage tail sheath protein</fullName>
    </recommendedName>
</protein>
<gene>
    <name evidence="1" type="ORF">EWF95_02635</name>
</gene>
<evidence type="ECO:0000313" key="2">
    <source>
        <dbReference type="Proteomes" id="UP000315385"/>
    </source>
</evidence>
<proteinExistence type="predicted"/>
<dbReference type="AlphaFoldDB" id="A0A544QQZ1"/>
<accession>A0A544QQZ1</accession>
<dbReference type="EMBL" id="SESI01000001">
    <property type="protein sequence ID" value="TQQ81851.1"/>
    <property type="molecule type" value="Genomic_DNA"/>
</dbReference>
<keyword evidence="2" id="KW-1185">Reference proteome</keyword>
<dbReference type="OrthoDB" id="342685at2157"/>
<evidence type="ECO:0008006" key="3">
    <source>
        <dbReference type="Google" id="ProtNLM"/>
    </source>
</evidence>
<organism evidence="1 2">
    <name type="scientific">Halonotius roseus</name>
    <dbReference type="NCBI Taxonomy" id="2511997"/>
    <lineage>
        <taxon>Archaea</taxon>
        <taxon>Methanobacteriati</taxon>
        <taxon>Methanobacteriota</taxon>
        <taxon>Stenosarchaea group</taxon>
        <taxon>Halobacteria</taxon>
        <taxon>Halobacteriales</taxon>
        <taxon>Haloferacaceae</taxon>
        <taxon>Halonotius</taxon>
    </lineage>
</organism>
<dbReference type="Proteomes" id="UP000315385">
    <property type="component" value="Unassembled WGS sequence"/>
</dbReference>
<comment type="caution">
    <text evidence="1">The sequence shown here is derived from an EMBL/GenBank/DDBJ whole genome shotgun (WGS) entry which is preliminary data.</text>
</comment>
<evidence type="ECO:0000313" key="1">
    <source>
        <dbReference type="EMBL" id="TQQ81851.1"/>
    </source>
</evidence>
<dbReference type="RefSeq" id="WP_142442504.1">
    <property type="nucleotide sequence ID" value="NZ_SESI01000001.1"/>
</dbReference>
<name>A0A544QQZ1_9EURY</name>
<reference evidence="1 2" key="1">
    <citation type="submission" date="2019-02" db="EMBL/GenBank/DDBJ databases">
        <title>Halonotius sp. a new haloqrchaeon isolated from saline water.</title>
        <authorList>
            <person name="Duran-Viseras A."/>
            <person name="Sanchez-Porro C."/>
            <person name="Ventosa A."/>
        </authorList>
    </citation>
    <scope>NUCLEOTIDE SEQUENCE [LARGE SCALE GENOMIC DNA]</scope>
    <source>
        <strain evidence="1 2">F9-27</strain>
    </source>
</reference>
<sequence>MVSIGNTILPGVQTNIESADSTAVNIGAPGQIGLVGEADLANGTATANELEIIRTPVKARTLFGAGSQLAENVVQALTEGAYPVYAVAAEAVEVVGEDLSGLASTSGVLENAPVSESPSEVAFSVDGTGKDAVLTYHDPATETVGTDTVHYNPSSGAFELDAAPSTSGEVDYTYYDYDAATDALIDTAGNIVDVVGLLNENSAAVGYAHTKAVVATNRYEFMVVVAGAAPRIPDTFAYEVAYDSSRLQLLYPARTADDLSIIGAYCGLRASLGINSSPMFKRLSGVTDLAVTLSPDDQQNLIGQSTVPMADESRGARIVEDLTTVSDDNMDEASMRQVLHRLIVDYVTNIVNANSERYIGSLHKKSTRDALQGSITSELKRLKATDSITGFTIAIEEVDAMTASADVGIDTIDPLRNIVATISAGQIESDE</sequence>